<dbReference type="EMBL" id="CBTN010000003">
    <property type="protein sequence ID" value="CDH49205.1"/>
    <property type="molecule type" value="Genomic_DNA"/>
</dbReference>
<feature type="compositionally biased region" description="Pro residues" evidence="1">
    <location>
        <begin position="259"/>
        <end position="268"/>
    </location>
</feature>
<feature type="region of interest" description="Disordered" evidence="1">
    <location>
        <begin position="239"/>
        <end position="362"/>
    </location>
</feature>
<dbReference type="GO" id="GO:0030010">
    <property type="term" value="P:establishment of cell polarity"/>
    <property type="evidence" value="ECO:0007669"/>
    <property type="project" value="TreeGrafter"/>
</dbReference>
<name>A0A068RHK9_9FUNG</name>
<evidence type="ECO:0000256" key="1">
    <source>
        <dbReference type="SAM" id="MobiDB-lite"/>
    </source>
</evidence>
<dbReference type="SMART" id="SM01327">
    <property type="entry name" value="Zds_C"/>
    <property type="match status" value="1"/>
</dbReference>
<dbReference type="OrthoDB" id="5589766at2759"/>
<dbReference type="GO" id="GO:0010971">
    <property type="term" value="P:positive regulation of G2/M transition of mitotic cell cycle"/>
    <property type="evidence" value="ECO:0007669"/>
    <property type="project" value="TreeGrafter"/>
</dbReference>
<comment type="caution">
    <text evidence="3">The sequence shown here is derived from an EMBL/GenBank/DDBJ whole genome shotgun (WGS) entry which is preliminary data.</text>
</comment>
<dbReference type="GO" id="GO:0005737">
    <property type="term" value="C:cytoplasm"/>
    <property type="evidence" value="ECO:0007669"/>
    <property type="project" value="TreeGrafter"/>
</dbReference>
<proteinExistence type="predicted"/>
<dbReference type="Pfam" id="PF08632">
    <property type="entry name" value="Zds_C"/>
    <property type="match status" value="1"/>
</dbReference>
<keyword evidence="4" id="KW-1185">Reference proteome</keyword>
<evidence type="ECO:0000313" key="4">
    <source>
        <dbReference type="Proteomes" id="UP000027586"/>
    </source>
</evidence>
<evidence type="ECO:0000313" key="3">
    <source>
        <dbReference type="EMBL" id="CDH49205.1"/>
    </source>
</evidence>
<gene>
    <name evidence="3" type="ORF">LCOR_00958.1</name>
</gene>
<accession>A0A068RHK9</accession>
<feature type="compositionally biased region" description="Low complexity" evidence="1">
    <location>
        <begin position="154"/>
        <end position="170"/>
    </location>
</feature>
<dbReference type="VEuPathDB" id="FungiDB:LCOR_00958.1"/>
<dbReference type="Proteomes" id="UP000027586">
    <property type="component" value="Unassembled WGS sequence"/>
</dbReference>
<dbReference type="InterPro" id="IPR040206">
    <property type="entry name" value="Zds1/2"/>
</dbReference>
<feature type="region of interest" description="Disordered" evidence="1">
    <location>
        <begin position="154"/>
        <end position="210"/>
    </location>
</feature>
<feature type="compositionally biased region" description="Basic residues" evidence="1">
    <location>
        <begin position="341"/>
        <end position="352"/>
    </location>
</feature>
<feature type="compositionally biased region" description="Basic and acidic residues" evidence="1">
    <location>
        <begin position="308"/>
        <end position="320"/>
    </location>
</feature>
<feature type="domain" description="Protein Zds1 C-terminal" evidence="2">
    <location>
        <begin position="364"/>
        <end position="416"/>
    </location>
</feature>
<feature type="compositionally biased region" description="Basic and acidic residues" evidence="1">
    <location>
        <begin position="16"/>
        <end position="27"/>
    </location>
</feature>
<dbReference type="PANTHER" id="PTHR28089:SF1">
    <property type="entry name" value="PROTEIN ZDS1-RELATED"/>
    <property type="match status" value="1"/>
</dbReference>
<dbReference type="PANTHER" id="PTHR28089">
    <property type="entry name" value="PROTEIN ZDS1-RELATED"/>
    <property type="match status" value="1"/>
</dbReference>
<dbReference type="AlphaFoldDB" id="A0A068RHK9"/>
<evidence type="ECO:0000259" key="2">
    <source>
        <dbReference type="SMART" id="SM01327"/>
    </source>
</evidence>
<protein>
    <recommendedName>
        <fullName evidence="2">Protein Zds1 C-terminal domain-containing protein</fullName>
    </recommendedName>
</protein>
<sequence length="453" mass="52094">MTRDHHYPLQADVVVQEEKKEAIKDKVPSVPKTKRSNKQQQQHHRRAKSTPNNMANYIKQHEIPPDPHTFGTTAPHLIWVPAHKHPQIAPSEFAAWIETYTASQGGGANSSSCLRRQKSKLSTYYTSDQVDDDKTYIFDRYSTSEDLSPILVPRQSRSLSRRSALSSRGRNAIRRKSLTTIEENRRHSNHNEQLQQQEDQEPIPAGGIKLYDRPVNMSEWVDLGKAMKEDSTMLSRVHDVEAQVWTQPTKPTKRRNMNLPPPPPPPPHIEQSPAVTNGKKQQQQRKSLKQSFTLSKQKSNRWMGGLFKKNESSNDNDHSNKKSGLGSLITRSLSLKSSNSSKRKKQHHHHRLSQPPPPPPTTILPTMIKEGRERLPLHIERAIYHLSHVKLTNPKRPLHHQVMISNFMFWYLSIQQHQQQQQQQFVLPPLPPQHHYQSVIQHGSLNMCSPQPC</sequence>
<organism evidence="3 4">
    <name type="scientific">Lichtheimia corymbifera JMRC:FSU:9682</name>
    <dbReference type="NCBI Taxonomy" id="1263082"/>
    <lineage>
        <taxon>Eukaryota</taxon>
        <taxon>Fungi</taxon>
        <taxon>Fungi incertae sedis</taxon>
        <taxon>Mucoromycota</taxon>
        <taxon>Mucoromycotina</taxon>
        <taxon>Mucoromycetes</taxon>
        <taxon>Mucorales</taxon>
        <taxon>Lichtheimiaceae</taxon>
        <taxon>Lichtheimia</taxon>
    </lineage>
</organism>
<dbReference type="STRING" id="1263082.A0A068RHK9"/>
<dbReference type="InterPro" id="IPR013941">
    <property type="entry name" value="ZDS1_C"/>
</dbReference>
<reference evidence="3" key="1">
    <citation type="submission" date="2013-08" db="EMBL/GenBank/DDBJ databases">
        <title>Gene expansion shapes genome architecture in the human pathogen Lichtheimia corymbifera: an evolutionary genomics analysis in the ancient terrestrial Mucorales (Mucoromycotina).</title>
        <authorList>
            <person name="Schwartze V.U."/>
            <person name="Winter S."/>
            <person name="Shelest E."/>
            <person name="Marcet-Houben M."/>
            <person name="Horn F."/>
            <person name="Wehner S."/>
            <person name="Hoffmann K."/>
            <person name="Riege K."/>
            <person name="Sammeth M."/>
            <person name="Nowrousian M."/>
            <person name="Valiante V."/>
            <person name="Linde J."/>
            <person name="Jacobsen I.D."/>
            <person name="Marz M."/>
            <person name="Brakhage A.A."/>
            <person name="Gabaldon T."/>
            <person name="Bocker S."/>
            <person name="Voigt K."/>
        </authorList>
    </citation>
    <scope>NUCLEOTIDE SEQUENCE [LARGE SCALE GENOMIC DNA]</scope>
    <source>
        <strain evidence="3">FSU 9682</strain>
    </source>
</reference>
<feature type="region of interest" description="Disordered" evidence="1">
    <location>
        <begin position="1"/>
        <end position="53"/>
    </location>
</feature>
<feature type="compositionally biased region" description="Basic residues" evidence="1">
    <location>
        <begin position="32"/>
        <end position="48"/>
    </location>
</feature>
<feature type="compositionally biased region" description="Low complexity" evidence="1">
    <location>
        <begin position="331"/>
        <end position="340"/>
    </location>
</feature>